<name>A0A2C6LFU8_9FIRM</name>
<dbReference type="GO" id="GO:0016020">
    <property type="term" value="C:membrane"/>
    <property type="evidence" value="ECO:0007669"/>
    <property type="project" value="InterPro"/>
</dbReference>
<dbReference type="Pfam" id="PF03323">
    <property type="entry name" value="GerA"/>
    <property type="match status" value="1"/>
</dbReference>
<evidence type="ECO:0000256" key="1">
    <source>
        <dbReference type="ARBA" id="ARBA00005278"/>
    </source>
</evidence>
<dbReference type="InterPro" id="IPR004995">
    <property type="entry name" value="Spore_Ger"/>
</dbReference>
<comment type="caution">
    <text evidence="3">The sequence shown here is derived from an EMBL/GenBank/DDBJ whole genome shotgun (WGS) entry which is preliminary data.</text>
</comment>
<gene>
    <name evidence="3" type="ORF">P378_20645</name>
</gene>
<sequence>MVDSHTAGLLPGYGSKGLAHAAKGKVVSVCCVKESKDLHKLIDAVLSANIVVLFDGDDTGLILKLPGYETRSVTEPQTESVIRGSREGFTESISTNISMIRRRIKDHNLRMERLRLGRVTKTEICIAYIKGIVDPKTVEEVKKRLHRIELDGVLESGYIEEFIQDAPYSVFPTVGNAEKPDKVAAQLLEGRVAIITDGTPFVLTVPYLFIESLQSSEDYYSRFLSSSFFRILRFTFLVISTNLPAMYVSISSFNPEIMPTSLLLILEASRKGVFLPPSGRFC</sequence>
<organism evidence="3 4">
    <name type="scientific">Desulforamulus profundi</name>
    <dbReference type="NCBI Taxonomy" id="1383067"/>
    <lineage>
        <taxon>Bacteria</taxon>
        <taxon>Bacillati</taxon>
        <taxon>Bacillota</taxon>
        <taxon>Clostridia</taxon>
        <taxon>Eubacteriales</taxon>
        <taxon>Peptococcaceae</taxon>
        <taxon>Desulforamulus</taxon>
    </lineage>
</organism>
<dbReference type="GO" id="GO:0009847">
    <property type="term" value="P:spore germination"/>
    <property type="evidence" value="ECO:0007669"/>
    <property type="project" value="InterPro"/>
</dbReference>
<dbReference type="Proteomes" id="UP000222564">
    <property type="component" value="Unassembled WGS sequence"/>
</dbReference>
<dbReference type="PANTHER" id="PTHR22550:SF5">
    <property type="entry name" value="LEUCINE ZIPPER PROTEIN 4"/>
    <property type="match status" value="1"/>
</dbReference>
<dbReference type="InterPro" id="IPR050768">
    <property type="entry name" value="UPF0353/GerABKA_families"/>
</dbReference>
<comment type="similarity">
    <text evidence="1">Belongs to the GerABKA family.</text>
</comment>
<reference evidence="3 4" key="1">
    <citation type="submission" date="2013-09" db="EMBL/GenBank/DDBJ databases">
        <title>Biodegradation of hydrocarbons in the deep terrestrial subsurface : characterization of a microbial consortium composed of two Desulfotomaculum species originating from a deep geological formation.</title>
        <authorList>
            <person name="Aullo T."/>
            <person name="Berlendis S."/>
            <person name="Lascourreges J.-F."/>
            <person name="Dessort D."/>
            <person name="Saint-Laurent S."/>
            <person name="Schraauwers B."/>
            <person name="Mas J."/>
            <person name="Magot M."/>
            <person name="Ranchou-Peyruse A."/>
        </authorList>
    </citation>
    <scope>NUCLEOTIDE SEQUENCE [LARGE SCALE GENOMIC DNA]</scope>
    <source>
        <strain evidence="3 4">Bs107</strain>
    </source>
</reference>
<dbReference type="OrthoDB" id="1726708at2"/>
<accession>A0A2C6LFU8</accession>
<dbReference type="EMBL" id="AWQQ01000156">
    <property type="protein sequence ID" value="PHJ36720.1"/>
    <property type="molecule type" value="Genomic_DNA"/>
</dbReference>
<dbReference type="AlphaFoldDB" id="A0A2C6LFU8"/>
<proteinExistence type="inferred from homology"/>
<evidence type="ECO:0000313" key="3">
    <source>
        <dbReference type="EMBL" id="PHJ36720.1"/>
    </source>
</evidence>
<evidence type="ECO:0000256" key="2">
    <source>
        <dbReference type="ARBA" id="ARBA00023136"/>
    </source>
</evidence>
<protein>
    <submittedName>
        <fullName evidence="3">Uncharacterized protein</fullName>
    </submittedName>
</protein>
<dbReference type="PANTHER" id="PTHR22550">
    <property type="entry name" value="SPORE GERMINATION PROTEIN"/>
    <property type="match status" value="1"/>
</dbReference>
<keyword evidence="2" id="KW-0472">Membrane</keyword>
<keyword evidence="4" id="KW-1185">Reference proteome</keyword>
<evidence type="ECO:0000313" key="4">
    <source>
        <dbReference type="Proteomes" id="UP000222564"/>
    </source>
</evidence>